<dbReference type="PANTHER" id="PTHR30055:SF234">
    <property type="entry name" value="HTH-TYPE TRANSCRIPTIONAL REGULATOR BETI"/>
    <property type="match status" value="1"/>
</dbReference>
<dbReference type="Gene3D" id="1.10.357.10">
    <property type="entry name" value="Tetracycline Repressor, domain 2"/>
    <property type="match status" value="1"/>
</dbReference>
<dbReference type="InterPro" id="IPR001647">
    <property type="entry name" value="HTH_TetR"/>
</dbReference>
<keyword evidence="2 4" id="KW-0238">DNA-binding</keyword>
<name>A0A2U1F0Z0_9PSEU</name>
<keyword evidence="1" id="KW-0805">Transcription regulation</keyword>
<dbReference type="EMBL" id="QEKW01000014">
    <property type="protein sequence ID" value="PVZ05845.1"/>
    <property type="molecule type" value="Genomic_DNA"/>
</dbReference>
<evidence type="ECO:0000256" key="4">
    <source>
        <dbReference type="PROSITE-ProRule" id="PRU00335"/>
    </source>
</evidence>
<dbReference type="PRINTS" id="PR00455">
    <property type="entry name" value="HTHTETR"/>
</dbReference>
<keyword evidence="3" id="KW-0804">Transcription</keyword>
<proteinExistence type="predicted"/>
<dbReference type="GO" id="GO:0003700">
    <property type="term" value="F:DNA-binding transcription factor activity"/>
    <property type="evidence" value="ECO:0007669"/>
    <property type="project" value="TreeGrafter"/>
</dbReference>
<dbReference type="InterPro" id="IPR050109">
    <property type="entry name" value="HTH-type_TetR-like_transc_reg"/>
</dbReference>
<dbReference type="AlphaFoldDB" id="A0A2U1F0Z0"/>
<dbReference type="PROSITE" id="PS50977">
    <property type="entry name" value="HTH_TETR_2"/>
    <property type="match status" value="1"/>
</dbReference>
<dbReference type="InterPro" id="IPR023772">
    <property type="entry name" value="DNA-bd_HTH_TetR-type_CS"/>
</dbReference>
<dbReference type="PROSITE" id="PS01081">
    <property type="entry name" value="HTH_TETR_1"/>
    <property type="match status" value="1"/>
</dbReference>
<organism evidence="6 7">
    <name type="scientific">Actinomycetospora cinnamomea</name>
    <dbReference type="NCBI Taxonomy" id="663609"/>
    <lineage>
        <taxon>Bacteria</taxon>
        <taxon>Bacillati</taxon>
        <taxon>Actinomycetota</taxon>
        <taxon>Actinomycetes</taxon>
        <taxon>Pseudonocardiales</taxon>
        <taxon>Pseudonocardiaceae</taxon>
        <taxon>Actinomycetospora</taxon>
    </lineage>
</organism>
<evidence type="ECO:0000256" key="2">
    <source>
        <dbReference type="ARBA" id="ARBA00023125"/>
    </source>
</evidence>
<dbReference type="RefSeq" id="WP_133252014.1">
    <property type="nucleotide sequence ID" value="NZ_QEKW01000014.1"/>
</dbReference>
<comment type="caution">
    <text evidence="6">The sequence shown here is derived from an EMBL/GenBank/DDBJ whole genome shotgun (WGS) entry which is preliminary data.</text>
</comment>
<evidence type="ECO:0000313" key="6">
    <source>
        <dbReference type="EMBL" id="PVZ05845.1"/>
    </source>
</evidence>
<feature type="DNA-binding region" description="H-T-H motif" evidence="4">
    <location>
        <begin position="24"/>
        <end position="43"/>
    </location>
</feature>
<dbReference type="InterPro" id="IPR009057">
    <property type="entry name" value="Homeodomain-like_sf"/>
</dbReference>
<dbReference type="Pfam" id="PF00440">
    <property type="entry name" value="TetR_N"/>
    <property type="match status" value="1"/>
</dbReference>
<feature type="domain" description="HTH tetR-type" evidence="5">
    <location>
        <begin position="1"/>
        <end position="61"/>
    </location>
</feature>
<dbReference type="SUPFAM" id="SSF46689">
    <property type="entry name" value="Homeodomain-like"/>
    <property type="match status" value="1"/>
</dbReference>
<accession>A0A2U1F0Z0</accession>
<evidence type="ECO:0000256" key="3">
    <source>
        <dbReference type="ARBA" id="ARBA00023163"/>
    </source>
</evidence>
<evidence type="ECO:0000256" key="1">
    <source>
        <dbReference type="ARBA" id="ARBA00023015"/>
    </source>
</evidence>
<dbReference type="OrthoDB" id="3682047at2"/>
<reference evidence="6 7" key="1">
    <citation type="submission" date="2018-04" db="EMBL/GenBank/DDBJ databases">
        <title>Genomic Encyclopedia of Type Strains, Phase IV (KMG-IV): sequencing the most valuable type-strain genomes for metagenomic binning, comparative biology and taxonomic classification.</title>
        <authorList>
            <person name="Goeker M."/>
        </authorList>
    </citation>
    <scope>NUCLEOTIDE SEQUENCE [LARGE SCALE GENOMIC DNA]</scope>
    <source>
        <strain evidence="6 7">DSM 45771</strain>
    </source>
</reference>
<dbReference type="Proteomes" id="UP000245639">
    <property type="component" value="Unassembled WGS sequence"/>
</dbReference>
<gene>
    <name evidence="6" type="ORF">C8D89_114101</name>
</gene>
<dbReference type="GO" id="GO:0000976">
    <property type="term" value="F:transcription cis-regulatory region binding"/>
    <property type="evidence" value="ECO:0007669"/>
    <property type="project" value="TreeGrafter"/>
</dbReference>
<sequence>MSRVQRMLDAAGELLLAHGYRRVTVDDVARRAGVGKGTVYLHFASKLDLFAGVLLRDSVGITRDLRDALRADPRDAALDATMRRTFLAVQRRPLTRALHTGDADMLGAIATDTKAGLEVVTDKTAFAAAHFALLYRHGLLAEDPAATADLAYRFAAACTGFFLDHLVPAGAGMDATARADALAAVVRAGFTPPGEPDPAALVAAADELAALYEHTIDHLAAALPEEP</sequence>
<evidence type="ECO:0000313" key="7">
    <source>
        <dbReference type="Proteomes" id="UP000245639"/>
    </source>
</evidence>
<keyword evidence="7" id="KW-1185">Reference proteome</keyword>
<protein>
    <submittedName>
        <fullName evidence="6">TetR family transcriptional regulator</fullName>
    </submittedName>
</protein>
<evidence type="ECO:0000259" key="5">
    <source>
        <dbReference type="PROSITE" id="PS50977"/>
    </source>
</evidence>
<dbReference type="PANTHER" id="PTHR30055">
    <property type="entry name" value="HTH-TYPE TRANSCRIPTIONAL REGULATOR RUTR"/>
    <property type="match status" value="1"/>
</dbReference>